<comment type="similarity">
    <text evidence="1">Belongs to the cytidylyltransferase family.</text>
</comment>
<reference evidence="9" key="1">
    <citation type="submission" date="2023-05" db="EMBL/GenBank/DDBJ databases">
        <title>Nepenthes gracilis genome sequencing.</title>
        <authorList>
            <person name="Fukushima K."/>
        </authorList>
    </citation>
    <scope>NUCLEOTIDE SEQUENCE</scope>
    <source>
        <strain evidence="9">SING2019-196</strain>
    </source>
</reference>
<dbReference type="Gene3D" id="3.40.50.620">
    <property type="entry name" value="HUPs"/>
    <property type="match status" value="2"/>
</dbReference>
<dbReference type="GO" id="GO:0005737">
    <property type="term" value="C:cytoplasm"/>
    <property type="evidence" value="ECO:0007669"/>
    <property type="project" value="TreeGrafter"/>
</dbReference>
<evidence type="ECO:0000256" key="8">
    <source>
        <dbReference type="ARBA" id="ARBA00025707"/>
    </source>
</evidence>
<accession>A0AAD3SG08</accession>
<keyword evidence="3" id="KW-0808">Transferase</keyword>
<dbReference type="PANTHER" id="PTHR45780:SF2">
    <property type="entry name" value="ETHANOLAMINE-PHOSPHATE CYTIDYLYLTRANSFERASE"/>
    <property type="match status" value="1"/>
</dbReference>
<keyword evidence="2" id="KW-0444">Lipid biosynthesis</keyword>
<evidence type="ECO:0000313" key="9">
    <source>
        <dbReference type="EMBL" id="GMH10074.1"/>
    </source>
</evidence>
<evidence type="ECO:0000256" key="2">
    <source>
        <dbReference type="ARBA" id="ARBA00022516"/>
    </source>
</evidence>
<comment type="caution">
    <text evidence="9">The sequence shown here is derived from an EMBL/GenBank/DDBJ whole genome shotgun (WGS) entry which is preliminary data.</text>
</comment>
<evidence type="ECO:0000256" key="4">
    <source>
        <dbReference type="ARBA" id="ARBA00022695"/>
    </source>
</evidence>
<proteinExistence type="inferred from homology"/>
<dbReference type="AlphaFoldDB" id="A0AAD3SG08"/>
<dbReference type="GO" id="GO:0006646">
    <property type="term" value="P:phosphatidylethanolamine biosynthetic process"/>
    <property type="evidence" value="ECO:0007669"/>
    <property type="project" value="InterPro"/>
</dbReference>
<sequence>MMGLSVWGFYAASSHPPSLSPLEMWRRKKKKLFRVYMYGCFDMMHYGHCNVFRQARAIATNRSSALPEMPRLLLTRVLPLLLSMKDGYDAYALSKSCHGHGLKFEDGASAGATCIAHFLPTSCRIVQFSNNKILRVAQGLIEFLLVGIHTDQSVSAKTGAHHPIMNLHERSLVFWLAIMLMN</sequence>
<dbReference type="InterPro" id="IPR044608">
    <property type="entry name" value="Ect1/PCYT2"/>
</dbReference>
<protein>
    <recommendedName>
        <fullName evidence="11">Cytidyltransferase-like domain-containing protein</fullName>
    </recommendedName>
</protein>
<keyword evidence="5" id="KW-0443">Lipid metabolism</keyword>
<dbReference type="EMBL" id="BSYO01000009">
    <property type="protein sequence ID" value="GMH10074.1"/>
    <property type="molecule type" value="Genomic_DNA"/>
</dbReference>
<dbReference type="GO" id="GO:0004306">
    <property type="term" value="F:ethanolamine-phosphate cytidylyltransferase activity"/>
    <property type="evidence" value="ECO:0007669"/>
    <property type="project" value="InterPro"/>
</dbReference>
<keyword evidence="4" id="KW-0548">Nucleotidyltransferase</keyword>
<comment type="pathway">
    <text evidence="8">Phospholipid metabolism.</text>
</comment>
<evidence type="ECO:0000256" key="1">
    <source>
        <dbReference type="ARBA" id="ARBA00010101"/>
    </source>
</evidence>
<organism evidence="9 10">
    <name type="scientific">Nepenthes gracilis</name>
    <name type="common">Slender pitcher plant</name>
    <dbReference type="NCBI Taxonomy" id="150966"/>
    <lineage>
        <taxon>Eukaryota</taxon>
        <taxon>Viridiplantae</taxon>
        <taxon>Streptophyta</taxon>
        <taxon>Embryophyta</taxon>
        <taxon>Tracheophyta</taxon>
        <taxon>Spermatophyta</taxon>
        <taxon>Magnoliopsida</taxon>
        <taxon>eudicotyledons</taxon>
        <taxon>Gunneridae</taxon>
        <taxon>Pentapetalae</taxon>
        <taxon>Caryophyllales</taxon>
        <taxon>Nepenthaceae</taxon>
        <taxon>Nepenthes</taxon>
    </lineage>
</organism>
<dbReference type="SUPFAM" id="SSF52374">
    <property type="entry name" value="Nucleotidylyl transferase"/>
    <property type="match status" value="1"/>
</dbReference>
<keyword evidence="7" id="KW-1208">Phospholipid metabolism</keyword>
<evidence type="ECO:0008006" key="11">
    <source>
        <dbReference type="Google" id="ProtNLM"/>
    </source>
</evidence>
<keyword evidence="6" id="KW-0594">Phospholipid biosynthesis</keyword>
<gene>
    <name evidence="9" type="ORF">Nepgr_011915</name>
</gene>
<dbReference type="PANTHER" id="PTHR45780">
    <property type="entry name" value="ETHANOLAMINE-PHOSPHATE CYTIDYLYLTRANSFERASE"/>
    <property type="match status" value="1"/>
</dbReference>
<evidence type="ECO:0000256" key="6">
    <source>
        <dbReference type="ARBA" id="ARBA00023209"/>
    </source>
</evidence>
<dbReference type="Proteomes" id="UP001279734">
    <property type="component" value="Unassembled WGS sequence"/>
</dbReference>
<keyword evidence="10" id="KW-1185">Reference proteome</keyword>
<name>A0AAD3SG08_NEPGR</name>
<evidence type="ECO:0000313" key="10">
    <source>
        <dbReference type="Proteomes" id="UP001279734"/>
    </source>
</evidence>
<evidence type="ECO:0000256" key="3">
    <source>
        <dbReference type="ARBA" id="ARBA00022679"/>
    </source>
</evidence>
<dbReference type="InterPro" id="IPR014729">
    <property type="entry name" value="Rossmann-like_a/b/a_fold"/>
</dbReference>
<evidence type="ECO:0000256" key="7">
    <source>
        <dbReference type="ARBA" id="ARBA00023264"/>
    </source>
</evidence>
<evidence type="ECO:0000256" key="5">
    <source>
        <dbReference type="ARBA" id="ARBA00023098"/>
    </source>
</evidence>